<dbReference type="AlphaFoldDB" id="A0A177IYW7"/>
<dbReference type="EMBL" id="WEKV01000010">
    <property type="protein sequence ID" value="KAB7784817.1"/>
    <property type="molecule type" value="Genomic_DNA"/>
</dbReference>
<dbReference type="RefSeq" id="WP_012454845.1">
    <property type="nucleotide sequence ID" value="NZ_QFOQ01000001.1"/>
</dbReference>
<evidence type="ECO:0000313" key="2">
    <source>
        <dbReference type="Proteomes" id="UP000469949"/>
    </source>
</evidence>
<name>A0A177IYW7_9HYPH</name>
<organism evidence="1 2">
    <name type="scientific">Methylorubrum populi</name>
    <dbReference type="NCBI Taxonomy" id="223967"/>
    <lineage>
        <taxon>Bacteria</taxon>
        <taxon>Pseudomonadati</taxon>
        <taxon>Pseudomonadota</taxon>
        <taxon>Alphaproteobacteria</taxon>
        <taxon>Hyphomicrobiales</taxon>
        <taxon>Methylobacteriaceae</taxon>
        <taxon>Methylorubrum</taxon>
    </lineage>
</organism>
<accession>A0A177IYW7</accession>
<proteinExistence type="predicted"/>
<comment type="caution">
    <text evidence="1">The sequence shown here is derived from an EMBL/GenBank/DDBJ whole genome shotgun (WGS) entry which is preliminary data.</text>
</comment>
<dbReference type="Proteomes" id="UP000469949">
    <property type="component" value="Unassembled WGS sequence"/>
</dbReference>
<evidence type="ECO:0000313" key="1">
    <source>
        <dbReference type="EMBL" id="KAB7784817.1"/>
    </source>
</evidence>
<protein>
    <recommendedName>
        <fullName evidence="3">LPXTG cell wall anchor domain-containing protein</fullName>
    </recommendedName>
</protein>
<reference evidence="1 2" key="1">
    <citation type="submission" date="2019-10" db="EMBL/GenBank/DDBJ databases">
        <title>Draft Genome Sequence of the Caffeine Degrading Methylotroph Methylorubrum populi PINKEL.</title>
        <authorList>
            <person name="Dawson S.C."/>
            <person name="Zhang X."/>
            <person name="Wright M.E."/>
            <person name="Sharma G."/>
            <person name="Langner J.T."/>
            <person name="Ditty J.L."/>
            <person name="Subuyuj G.A."/>
        </authorList>
    </citation>
    <scope>NUCLEOTIDE SEQUENCE [LARGE SCALE GENOMIC DNA]</scope>
    <source>
        <strain evidence="1 2">Pinkel</strain>
    </source>
</reference>
<dbReference type="OMA" id="LWMFARR"/>
<gene>
    <name evidence="1" type="ORF">F8B43_2850</name>
</gene>
<sequence length="80" mass="8381">MRHAALAPALWLAGLHGALAQANKDAPPIPETGPAGSSSGAATAAATDFNWVWITVLIALAVLALWMFARRRQSGPPPRR</sequence>
<evidence type="ECO:0008006" key="3">
    <source>
        <dbReference type="Google" id="ProtNLM"/>
    </source>
</evidence>